<dbReference type="InterPro" id="IPR014748">
    <property type="entry name" value="Enoyl-CoA_hydra_C"/>
</dbReference>
<dbReference type="InterPro" id="IPR029045">
    <property type="entry name" value="ClpP/crotonase-like_dom_sf"/>
</dbReference>
<dbReference type="EMBL" id="BAABRT010000015">
    <property type="protein sequence ID" value="GAA5525428.1"/>
    <property type="molecule type" value="Genomic_DNA"/>
</dbReference>
<proteinExistence type="inferred from homology"/>
<keyword evidence="2" id="KW-0456">Lyase</keyword>
<organism evidence="4 5">
    <name type="scientific">Microbulbifer aestuariivivens</name>
    <dbReference type="NCBI Taxonomy" id="1908308"/>
    <lineage>
        <taxon>Bacteria</taxon>
        <taxon>Pseudomonadati</taxon>
        <taxon>Pseudomonadota</taxon>
        <taxon>Gammaproteobacteria</taxon>
        <taxon>Cellvibrionales</taxon>
        <taxon>Microbulbiferaceae</taxon>
        <taxon>Microbulbifer</taxon>
    </lineage>
</organism>
<evidence type="ECO:0000313" key="5">
    <source>
        <dbReference type="Proteomes" id="UP001408594"/>
    </source>
</evidence>
<dbReference type="InterPro" id="IPR001753">
    <property type="entry name" value="Enoyl-CoA_hydra/iso"/>
</dbReference>
<dbReference type="CDD" id="cd06558">
    <property type="entry name" value="crotonase-like"/>
    <property type="match status" value="1"/>
</dbReference>
<evidence type="ECO:0000313" key="4">
    <source>
        <dbReference type="EMBL" id="GAA5525428.1"/>
    </source>
</evidence>
<dbReference type="Proteomes" id="UP001408594">
    <property type="component" value="Unassembled WGS sequence"/>
</dbReference>
<reference evidence="4 5" key="1">
    <citation type="submission" date="2024-02" db="EMBL/GenBank/DDBJ databases">
        <title>Microbulbifer aestuariivivens NBRC 112533.</title>
        <authorList>
            <person name="Ichikawa N."/>
            <person name="Katano-Makiyama Y."/>
            <person name="Hidaka K."/>
        </authorList>
    </citation>
    <scope>NUCLEOTIDE SEQUENCE [LARGE SCALE GENOMIC DNA]</scope>
    <source>
        <strain evidence="4 5">NBRC 112533</strain>
    </source>
</reference>
<name>A0ABP9WT40_9GAMM</name>
<sequence>MTTEIKEKNPVKSTLDAATATGAICLDREGALARITIDNPAQRNAMTVGMWESMLGLLDEVEADSEIRAVLLTGAGNKAFCAGASIKELASAMSNPAEMRRQNILIRDVQLKLQRLSRPTIAVIRGACYGGGCGLALACDIRLADTAATFAITPAKLGILYSLPDTQRLIDQVGMANAKDMLLTGLPVTAERAQQIGLVQHLAGESELAQKEGDLVRSLLSNSQYSLRWTKASMEYLSNAGSLSAQERENSEQELQQAFDGAFDGSDFREGCAAFLARRKADFRWPNEGDES</sequence>
<protein>
    <submittedName>
        <fullName evidence="4">Short-chain-enoyl-CoA hydratase</fullName>
    </submittedName>
</protein>
<accession>A0ABP9WT40</accession>
<dbReference type="InterPro" id="IPR018376">
    <property type="entry name" value="Enoyl-CoA_hyd/isom_CS"/>
</dbReference>
<comment type="similarity">
    <text evidence="1 3">Belongs to the enoyl-CoA hydratase/isomerase family.</text>
</comment>
<dbReference type="Pfam" id="PF00378">
    <property type="entry name" value="ECH_1"/>
    <property type="match status" value="1"/>
</dbReference>
<dbReference type="Gene3D" id="1.10.12.10">
    <property type="entry name" value="Lyase 2-enoyl-coa Hydratase, Chain A, domain 2"/>
    <property type="match status" value="1"/>
</dbReference>
<dbReference type="Gene3D" id="3.90.226.10">
    <property type="entry name" value="2-enoyl-CoA Hydratase, Chain A, domain 1"/>
    <property type="match status" value="1"/>
</dbReference>
<evidence type="ECO:0000256" key="3">
    <source>
        <dbReference type="RuleBase" id="RU003707"/>
    </source>
</evidence>
<dbReference type="SUPFAM" id="SSF52096">
    <property type="entry name" value="ClpP/crotonase"/>
    <property type="match status" value="1"/>
</dbReference>
<gene>
    <name evidence="4" type="primary">crt</name>
    <name evidence="4" type="ORF">Maes01_01998</name>
</gene>
<evidence type="ECO:0000256" key="2">
    <source>
        <dbReference type="ARBA" id="ARBA00023239"/>
    </source>
</evidence>
<keyword evidence="5" id="KW-1185">Reference proteome</keyword>
<dbReference type="PROSITE" id="PS00166">
    <property type="entry name" value="ENOYL_COA_HYDRATASE"/>
    <property type="match status" value="1"/>
</dbReference>
<dbReference type="PANTHER" id="PTHR11941:SF54">
    <property type="entry name" value="ENOYL-COA HYDRATASE, MITOCHONDRIAL"/>
    <property type="match status" value="1"/>
</dbReference>
<comment type="caution">
    <text evidence="4">The sequence shown here is derived from an EMBL/GenBank/DDBJ whole genome shotgun (WGS) entry which is preliminary data.</text>
</comment>
<dbReference type="PANTHER" id="PTHR11941">
    <property type="entry name" value="ENOYL-COA HYDRATASE-RELATED"/>
    <property type="match status" value="1"/>
</dbReference>
<evidence type="ECO:0000256" key="1">
    <source>
        <dbReference type="ARBA" id="ARBA00005254"/>
    </source>
</evidence>